<proteinExistence type="predicted"/>
<keyword evidence="1" id="KW-1133">Transmembrane helix</keyword>
<name>A0ABW4LQV9_9BACI</name>
<keyword evidence="1" id="KW-0472">Membrane</keyword>
<dbReference type="RefSeq" id="WP_377927597.1">
    <property type="nucleotide sequence ID" value="NZ_JBHUEM010000008.1"/>
</dbReference>
<evidence type="ECO:0000313" key="3">
    <source>
        <dbReference type="Proteomes" id="UP001597214"/>
    </source>
</evidence>
<comment type="caution">
    <text evidence="2">The sequence shown here is derived from an EMBL/GenBank/DDBJ whole genome shotgun (WGS) entry which is preliminary data.</text>
</comment>
<organism evidence="2 3">
    <name type="scientific">Bacillus salitolerans</name>
    <dbReference type="NCBI Taxonomy" id="1437434"/>
    <lineage>
        <taxon>Bacteria</taxon>
        <taxon>Bacillati</taxon>
        <taxon>Bacillota</taxon>
        <taxon>Bacilli</taxon>
        <taxon>Bacillales</taxon>
        <taxon>Bacillaceae</taxon>
        <taxon>Bacillus</taxon>
    </lineage>
</organism>
<dbReference type="InterPro" id="IPR019649">
    <property type="entry name" value="DUF2512"/>
</dbReference>
<evidence type="ECO:0000313" key="2">
    <source>
        <dbReference type="EMBL" id="MFD1736438.1"/>
    </source>
</evidence>
<keyword evidence="3" id="KW-1185">Reference proteome</keyword>
<feature type="transmembrane region" description="Helical" evidence="1">
    <location>
        <begin position="7"/>
        <end position="24"/>
    </location>
</feature>
<feature type="transmembrane region" description="Helical" evidence="1">
    <location>
        <begin position="30"/>
        <end position="47"/>
    </location>
</feature>
<dbReference type="EMBL" id="JBHUEM010000008">
    <property type="protein sequence ID" value="MFD1736438.1"/>
    <property type="molecule type" value="Genomic_DNA"/>
</dbReference>
<keyword evidence="1" id="KW-0812">Transmembrane</keyword>
<protein>
    <submittedName>
        <fullName evidence="2">YndM family protein</fullName>
    </submittedName>
</protein>
<feature type="transmembrane region" description="Helical" evidence="1">
    <location>
        <begin position="87"/>
        <end position="105"/>
    </location>
</feature>
<evidence type="ECO:0000256" key="1">
    <source>
        <dbReference type="SAM" id="Phobius"/>
    </source>
</evidence>
<sequence length="144" mass="16466">MSHLPVLLMKFISSVLIFTIALDLFFEASFVDILSFSLLLTVFSYFIGDQILLPRIGNANAIISDFFLAYVTVWIFGSILLHSYLQIAWGSIITASFVAVSELFVHRYMLRRSPIAQETQRSAFNERLAYGMEMAEEQNPRDKK</sequence>
<accession>A0ABW4LQV9</accession>
<dbReference type="Pfam" id="PF10710">
    <property type="entry name" value="DUF2512"/>
    <property type="match status" value="1"/>
</dbReference>
<feature type="transmembrane region" description="Helical" evidence="1">
    <location>
        <begin position="59"/>
        <end position="81"/>
    </location>
</feature>
<reference evidence="3" key="1">
    <citation type="journal article" date="2019" name="Int. J. Syst. Evol. Microbiol.">
        <title>The Global Catalogue of Microorganisms (GCM) 10K type strain sequencing project: providing services to taxonomists for standard genome sequencing and annotation.</title>
        <authorList>
            <consortium name="The Broad Institute Genomics Platform"/>
            <consortium name="The Broad Institute Genome Sequencing Center for Infectious Disease"/>
            <person name="Wu L."/>
            <person name="Ma J."/>
        </authorList>
    </citation>
    <scope>NUCLEOTIDE SEQUENCE [LARGE SCALE GENOMIC DNA]</scope>
    <source>
        <strain evidence="3">CCUG 49339</strain>
    </source>
</reference>
<dbReference type="Proteomes" id="UP001597214">
    <property type="component" value="Unassembled WGS sequence"/>
</dbReference>
<gene>
    <name evidence="2" type="ORF">ACFSCX_07660</name>
</gene>